<evidence type="ECO:0000313" key="1">
    <source>
        <dbReference type="EMBL" id="MEE4589166.1"/>
    </source>
</evidence>
<dbReference type="AlphaFoldDB" id="A0ABD5JL52"/>
<proteinExistence type="predicted"/>
<protein>
    <submittedName>
        <fullName evidence="1">Uncharacterized protein</fullName>
    </submittedName>
</protein>
<dbReference type="Proteomes" id="UP001354649">
    <property type="component" value="Unassembled WGS sequence"/>
</dbReference>
<comment type="caution">
    <text evidence="1">The sequence shown here is derived from an EMBL/GenBank/DDBJ whole genome shotgun (WGS) entry which is preliminary data.</text>
</comment>
<evidence type="ECO:0000313" key="2">
    <source>
        <dbReference type="Proteomes" id="UP001354649"/>
    </source>
</evidence>
<sequence>MDAIDGGRVVVGDDDLQAVQMFGCHLEQGGVHLAQPFQVDAFVADAAADAVNDQKVGQRVAIIIERHLLVGQGMGLKGVFITVRWLTWGFAIANNVWA</sequence>
<reference evidence="1 2" key="1">
    <citation type="submission" date="2023-11" db="EMBL/GenBank/DDBJ databases">
        <title>30 novel species of actinomycetes from the DSMZ collection.</title>
        <authorList>
            <person name="Nouioui I."/>
        </authorList>
    </citation>
    <scope>NUCLEOTIDE SEQUENCE [LARGE SCALE GENOMIC DNA]</scope>
    <source>
        <strain evidence="1 2">DSM 41602</strain>
    </source>
</reference>
<organism evidence="1 2">
    <name type="scientific">Streptomyces antimycoticus</name>
    <dbReference type="NCBI Taxonomy" id="68175"/>
    <lineage>
        <taxon>Bacteria</taxon>
        <taxon>Bacillati</taxon>
        <taxon>Actinomycetota</taxon>
        <taxon>Actinomycetes</taxon>
        <taxon>Kitasatosporales</taxon>
        <taxon>Streptomycetaceae</taxon>
        <taxon>Streptomyces</taxon>
        <taxon>Streptomyces violaceusniger group</taxon>
    </lineage>
</organism>
<accession>A0ABD5JL52</accession>
<name>A0ABD5JL52_9ACTN</name>
<gene>
    <name evidence="1" type="ORF">V2K49_40115</name>
</gene>
<dbReference type="EMBL" id="JAZBJQ010000043">
    <property type="protein sequence ID" value="MEE4589166.1"/>
    <property type="molecule type" value="Genomic_DNA"/>
</dbReference>